<feature type="compositionally biased region" description="Polar residues" evidence="1">
    <location>
        <begin position="46"/>
        <end position="58"/>
    </location>
</feature>
<evidence type="ECO:0000256" key="1">
    <source>
        <dbReference type="SAM" id="MobiDB-lite"/>
    </source>
</evidence>
<feature type="transmembrane region" description="Helical" evidence="2">
    <location>
        <begin position="89"/>
        <end position="109"/>
    </location>
</feature>
<sequence length="115" mass="12654">MSRRQSYALSDLSRTGTDDSRAHLTPYMSTEDPELLAGHGPVLNNHLQTNGLNQTSQPPEIASVGLPPDKKQQHSFYGQAFTNGWGWELLAWFLAVVSLVALIVVFAIFSDKALN</sequence>
<keyword evidence="4" id="KW-1185">Reference proteome</keyword>
<organism evidence="3 4">
    <name type="scientific">Alectoria fallacina</name>
    <dbReference type="NCBI Taxonomy" id="1903189"/>
    <lineage>
        <taxon>Eukaryota</taxon>
        <taxon>Fungi</taxon>
        <taxon>Dikarya</taxon>
        <taxon>Ascomycota</taxon>
        <taxon>Pezizomycotina</taxon>
        <taxon>Lecanoromycetes</taxon>
        <taxon>OSLEUM clade</taxon>
        <taxon>Lecanoromycetidae</taxon>
        <taxon>Lecanorales</taxon>
        <taxon>Lecanorineae</taxon>
        <taxon>Parmeliaceae</taxon>
        <taxon>Alectoria</taxon>
    </lineage>
</organism>
<dbReference type="EMBL" id="CAJPDR010000809">
    <property type="protein sequence ID" value="CAF9942784.1"/>
    <property type="molecule type" value="Genomic_DNA"/>
</dbReference>
<comment type="caution">
    <text evidence="3">The sequence shown here is derived from an EMBL/GenBank/DDBJ whole genome shotgun (WGS) entry which is preliminary data.</text>
</comment>
<reference evidence="3" key="1">
    <citation type="submission" date="2021-03" db="EMBL/GenBank/DDBJ databases">
        <authorList>
            <person name="Tagirdzhanova G."/>
        </authorList>
    </citation>
    <scope>NUCLEOTIDE SEQUENCE</scope>
</reference>
<feature type="region of interest" description="Disordered" evidence="1">
    <location>
        <begin position="46"/>
        <end position="67"/>
    </location>
</feature>
<feature type="region of interest" description="Disordered" evidence="1">
    <location>
        <begin position="1"/>
        <end position="30"/>
    </location>
</feature>
<evidence type="ECO:0000256" key="2">
    <source>
        <dbReference type="SAM" id="Phobius"/>
    </source>
</evidence>
<keyword evidence="2" id="KW-0472">Membrane</keyword>
<evidence type="ECO:0000313" key="4">
    <source>
        <dbReference type="Proteomes" id="UP000664203"/>
    </source>
</evidence>
<dbReference type="AlphaFoldDB" id="A0A8H3PKI5"/>
<protein>
    <submittedName>
        <fullName evidence="3">Uncharacterized protein</fullName>
    </submittedName>
</protein>
<accession>A0A8H3PKI5</accession>
<keyword evidence="2" id="KW-0812">Transmembrane</keyword>
<proteinExistence type="predicted"/>
<gene>
    <name evidence="3" type="ORF">ALECFALPRED_010023</name>
</gene>
<feature type="compositionally biased region" description="Polar residues" evidence="1">
    <location>
        <begin position="1"/>
        <end position="15"/>
    </location>
</feature>
<dbReference type="Proteomes" id="UP000664203">
    <property type="component" value="Unassembled WGS sequence"/>
</dbReference>
<keyword evidence="2" id="KW-1133">Transmembrane helix</keyword>
<name>A0A8H3PKI5_9LECA</name>
<evidence type="ECO:0000313" key="3">
    <source>
        <dbReference type="EMBL" id="CAF9942784.1"/>
    </source>
</evidence>